<evidence type="ECO:0000256" key="1">
    <source>
        <dbReference type="SAM" id="MobiDB-lite"/>
    </source>
</evidence>
<dbReference type="GO" id="GO:0000993">
    <property type="term" value="F:RNA polymerase II complex binding"/>
    <property type="evidence" value="ECO:0007669"/>
    <property type="project" value="TreeGrafter"/>
</dbReference>
<gene>
    <name evidence="2" type="ORF">G6F51_003250</name>
</gene>
<proteinExistence type="predicted"/>
<dbReference type="OrthoDB" id="5594015at2759"/>
<dbReference type="AlphaFoldDB" id="A0A9P6YI28"/>
<sequence>MNPEIDEKLGQIIKQITESGEWSLDEKKLKLIKSTCKRSDHYVNVTFEHIMAQLQKNHSQIRYSSLQLIEQLFERSKLFRELLTEDFPLFIQQVVGIQNTELPPPVPVAAKLKQYALALIKNWYIKYGEKYRQIGISFDFLLDNGFMDDNQVSSSLSSIHSDNINKANKSARMKAIHLNRYELLKADIDDHLEIIQSNLDTMDGCFDILVPKNIGDDDQIDFDALLRGESTPKQPMATNYKDDIVSHGLGSSRYKITIDLSEASLMEDVQETEENSVLFDQLREAFTVLQTKHVKQVNDWINALIKIDINDKAEKENLVKRLIDIKSRMAESSRKAKLLNVQVSQRKIDPNENAPDDIEGEDEEFEDEEFEEVDINKERKSNRKYNSRQLPPLQRIFPLSSDPRMSEDPTYSGPLQIKETEQV</sequence>
<reference evidence="2" key="1">
    <citation type="journal article" date="2020" name="Microb. Genom.">
        <title>Genetic diversity of clinical and environmental Mucorales isolates obtained from an investigation of mucormycosis cases among solid organ transplant recipients.</title>
        <authorList>
            <person name="Nguyen M.H."/>
            <person name="Kaul D."/>
            <person name="Muto C."/>
            <person name="Cheng S.J."/>
            <person name="Richter R.A."/>
            <person name="Bruno V.M."/>
            <person name="Liu G."/>
            <person name="Beyhan S."/>
            <person name="Sundermann A.J."/>
            <person name="Mounaud S."/>
            <person name="Pasculle A.W."/>
            <person name="Nierman W.C."/>
            <person name="Driscoll E."/>
            <person name="Cumbie R."/>
            <person name="Clancy C.J."/>
            <person name="Dupont C.L."/>
        </authorList>
    </citation>
    <scope>NUCLEOTIDE SEQUENCE</scope>
    <source>
        <strain evidence="2">GL16</strain>
    </source>
</reference>
<dbReference type="GO" id="GO:0005694">
    <property type="term" value="C:chromosome"/>
    <property type="evidence" value="ECO:0007669"/>
    <property type="project" value="TreeGrafter"/>
</dbReference>
<feature type="region of interest" description="Disordered" evidence="1">
    <location>
        <begin position="346"/>
        <end position="423"/>
    </location>
</feature>
<dbReference type="Pfam" id="PF20867">
    <property type="entry name" value="UVSSA_N"/>
    <property type="match status" value="1"/>
</dbReference>
<dbReference type="InterPro" id="IPR049408">
    <property type="entry name" value="UVSSA_N_a-solenoid_rpt"/>
</dbReference>
<dbReference type="PANTHER" id="PTHR28670">
    <property type="entry name" value="UV-STIMULATED SCAFFOLD PROTEIN A"/>
    <property type="match status" value="1"/>
</dbReference>
<accession>A0A9P6YI28</accession>
<dbReference type="InterPro" id="IPR018610">
    <property type="entry name" value="UVSSA"/>
</dbReference>
<dbReference type="PANTHER" id="PTHR28670:SF1">
    <property type="entry name" value="UV-STIMULATED SCAFFOLD PROTEIN A"/>
    <property type="match status" value="1"/>
</dbReference>
<dbReference type="Proteomes" id="UP000717996">
    <property type="component" value="Unassembled WGS sequence"/>
</dbReference>
<evidence type="ECO:0008006" key="4">
    <source>
        <dbReference type="Google" id="ProtNLM"/>
    </source>
</evidence>
<comment type="caution">
    <text evidence="2">The sequence shown here is derived from an EMBL/GenBank/DDBJ whole genome shotgun (WGS) entry which is preliminary data.</text>
</comment>
<feature type="compositionally biased region" description="Acidic residues" evidence="1">
    <location>
        <begin position="354"/>
        <end position="373"/>
    </location>
</feature>
<name>A0A9P6YI28_RHIOR</name>
<evidence type="ECO:0000313" key="3">
    <source>
        <dbReference type="Proteomes" id="UP000717996"/>
    </source>
</evidence>
<dbReference type="GO" id="GO:0006283">
    <property type="term" value="P:transcription-coupled nucleotide-excision repair"/>
    <property type="evidence" value="ECO:0007669"/>
    <property type="project" value="TreeGrafter"/>
</dbReference>
<organism evidence="2 3">
    <name type="scientific">Rhizopus oryzae</name>
    <name type="common">Mucormycosis agent</name>
    <name type="synonym">Rhizopus arrhizus var. delemar</name>
    <dbReference type="NCBI Taxonomy" id="64495"/>
    <lineage>
        <taxon>Eukaryota</taxon>
        <taxon>Fungi</taxon>
        <taxon>Fungi incertae sedis</taxon>
        <taxon>Mucoromycota</taxon>
        <taxon>Mucoromycotina</taxon>
        <taxon>Mucoromycetes</taxon>
        <taxon>Mucorales</taxon>
        <taxon>Mucorineae</taxon>
        <taxon>Rhizopodaceae</taxon>
        <taxon>Rhizopus</taxon>
    </lineage>
</organism>
<evidence type="ECO:0000313" key="2">
    <source>
        <dbReference type="EMBL" id="KAG1549124.1"/>
    </source>
</evidence>
<dbReference type="GO" id="GO:0009411">
    <property type="term" value="P:response to UV"/>
    <property type="evidence" value="ECO:0007669"/>
    <property type="project" value="InterPro"/>
</dbReference>
<dbReference type="EMBL" id="JAANIT010000312">
    <property type="protein sequence ID" value="KAG1549124.1"/>
    <property type="molecule type" value="Genomic_DNA"/>
</dbReference>
<protein>
    <recommendedName>
        <fullName evidence="4">VHS domain-containing protein</fullName>
    </recommendedName>
</protein>